<evidence type="ECO:0000256" key="1">
    <source>
        <dbReference type="ARBA" id="ARBA00022801"/>
    </source>
</evidence>
<dbReference type="PANTHER" id="PTHR43856">
    <property type="entry name" value="CARDIOLIPIN HYDROLASE"/>
    <property type="match status" value="1"/>
</dbReference>
<dbReference type="InterPro" id="IPR025202">
    <property type="entry name" value="PLD-like_dom"/>
</dbReference>
<gene>
    <name evidence="9" type="primary">LOC138929026</name>
</gene>
<proteinExistence type="inferred from homology"/>
<dbReference type="Pfam" id="PF13091">
    <property type="entry name" value="PLDc_2"/>
    <property type="match status" value="1"/>
</dbReference>
<comment type="similarity">
    <text evidence="4">Belongs to the phospholipase D family. MitoPLD/Zucchini subfamily.</text>
</comment>
<keyword evidence="3" id="KW-0443">Lipid metabolism</keyword>
<evidence type="ECO:0000256" key="2">
    <source>
        <dbReference type="ARBA" id="ARBA00022963"/>
    </source>
</evidence>
<evidence type="ECO:0000259" key="7">
    <source>
        <dbReference type="Pfam" id="PF13091"/>
    </source>
</evidence>
<dbReference type="Proteomes" id="UP001652661">
    <property type="component" value="Chromosome 3R"/>
</dbReference>
<dbReference type="Gene3D" id="3.30.870.10">
    <property type="entry name" value="Endonuclease Chain A"/>
    <property type="match status" value="1"/>
</dbReference>
<evidence type="ECO:0000313" key="9">
    <source>
        <dbReference type="RefSeq" id="XP_070143625.1"/>
    </source>
</evidence>
<feature type="domain" description="Phospholipase D-like" evidence="7">
    <location>
        <begin position="1"/>
        <end position="119"/>
    </location>
</feature>
<evidence type="ECO:0000256" key="6">
    <source>
        <dbReference type="ARBA" id="ARBA00043167"/>
    </source>
</evidence>
<accession>A0ABM4GLN3</accession>
<evidence type="ECO:0000256" key="5">
    <source>
        <dbReference type="ARBA" id="ARBA00040549"/>
    </source>
</evidence>
<keyword evidence="2" id="KW-0442">Lipid degradation</keyword>
<dbReference type="InterPro" id="IPR051406">
    <property type="entry name" value="PLD_domain"/>
</dbReference>
<evidence type="ECO:0000256" key="4">
    <source>
        <dbReference type="ARBA" id="ARBA00038012"/>
    </source>
</evidence>
<dbReference type="SUPFAM" id="SSF56024">
    <property type="entry name" value="Phospholipase D/nuclease"/>
    <property type="match status" value="1"/>
</dbReference>
<name>A0ABM4GLN3_DROKI</name>
<dbReference type="RefSeq" id="XP_070143625.1">
    <property type="nucleotide sequence ID" value="XM_070287524.1"/>
</dbReference>
<organism evidence="8 9">
    <name type="scientific">Drosophila kikkawai</name>
    <name type="common">Fruit fly</name>
    <dbReference type="NCBI Taxonomy" id="30033"/>
    <lineage>
        <taxon>Eukaryota</taxon>
        <taxon>Metazoa</taxon>
        <taxon>Ecdysozoa</taxon>
        <taxon>Arthropoda</taxon>
        <taxon>Hexapoda</taxon>
        <taxon>Insecta</taxon>
        <taxon>Pterygota</taxon>
        <taxon>Neoptera</taxon>
        <taxon>Endopterygota</taxon>
        <taxon>Diptera</taxon>
        <taxon>Brachycera</taxon>
        <taxon>Muscomorpha</taxon>
        <taxon>Ephydroidea</taxon>
        <taxon>Drosophilidae</taxon>
        <taxon>Drosophila</taxon>
        <taxon>Sophophora</taxon>
    </lineage>
</organism>
<reference evidence="9" key="1">
    <citation type="submission" date="2025-08" db="UniProtKB">
        <authorList>
            <consortium name="RefSeq"/>
        </authorList>
    </citation>
    <scope>IDENTIFICATION</scope>
    <source>
        <strain evidence="9">14028-0561.14</strain>
        <tissue evidence="9">Whole fly</tissue>
    </source>
</reference>
<sequence>MYAIGSTEILNALIAAARRGVRVRLATQTNRKNMNEKFPDISVRRLPTLINTLMHNKFSVIDGYLSLRELLPKGAKEPVTVCVTGSFNWVNYLDSCDDIFITSAPRICKSLEQEFHYIWNNCAFIKH</sequence>
<dbReference type="PANTHER" id="PTHR43856:SF1">
    <property type="entry name" value="MITOCHONDRIAL CARDIOLIPIN HYDROLASE"/>
    <property type="match status" value="1"/>
</dbReference>
<evidence type="ECO:0000313" key="8">
    <source>
        <dbReference type="Proteomes" id="UP001652661"/>
    </source>
</evidence>
<evidence type="ECO:0000256" key="3">
    <source>
        <dbReference type="ARBA" id="ARBA00023098"/>
    </source>
</evidence>
<protein>
    <recommendedName>
        <fullName evidence="5">Mitochondrial cardiolipin hydrolase</fullName>
    </recommendedName>
    <alternativeName>
        <fullName evidence="6">Mitochondrial phospholipase</fullName>
    </alternativeName>
</protein>
<keyword evidence="8" id="KW-1185">Reference proteome</keyword>
<dbReference type="GeneID" id="138929026"/>
<keyword evidence="1" id="KW-0378">Hydrolase</keyword>